<evidence type="ECO:0000313" key="3">
    <source>
        <dbReference type="EMBL" id="OAE30685.1"/>
    </source>
</evidence>
<gene>
    <name evidence="3" type="ORF">AXG93_3991s1000</name>
</gene>
<dbReference type="EMBL" id="LVLJ01001263">
    <property type="protein sequence ID" value="OAE30685.1"/>
    <property type="molecule type" value="Genomic_DNA"/>
</dbReference>
<sequence length="352" mass="41138">MKFKRLILEEDSSTESRRATLRERLMQEAGPAERTAKEKEKPMGKKLHIIEERSTPVESPQASQRDKGKAVQIEEVPLTRNEIPVERIRMKVPQERAAEVLPLLQYLDRKREKYAKGRAYESYVEIVHNRTQIKMAVAVEVAAKERRSQPTEAKYQALQKRLIEEVEKRRKAKQEKEQEYQIELAVRAKKLTEYEAARFSDLEIIEKLEVQCCELKTQRLQVGEQLCEVEAKLMEAEGKNRQLSEETRDALTVRMKRCLRGYVLWQIESHNGLRLREIEHRVAKLIVRSGRMHRHLSKKLESYLTRSRDTVANLEVELASFLRILGLERRLEEAETADSANVGTVRCSHRSE</sequence>
<comment type="caution">
    <text evidence="3">The sequence shown here is derived from an EMBL/GenBank/DDBJ whole genome shotgun (WGS) entry which is preliminary data.</text>
</comment>
<evidence type="ECO:0000256" key="2">
    <source>
        <dbReference type="SAM" id="MobiDB-lite"/>
    </source>
</evidence>
<name>A0A176WEI5_MARPO</name>
<proteinExistence type="predicted"/>
<feature type="coiled-coil region" evidence="1">
    <location>
        <begin position="155"/>
        <end position="183"/>
    </location>
</feature>
<dbReference type="Proteomes" id="UP000077202">
    <property type="component" value="Unassembled WGS sequence"/>
</dbReference>
<feature type="compositionally biased region" description="Basic and acidic residues" evidence="2">
    <location>
        <begin position="34"/>
        <end position="55"/>
    </location>
</feature>
<evidence type="ECO:0000313" key="4">
    <source>
        <dbReference type="Proteomes" id="UP000077202"/>
    </source>
</evidence>
<reference evidence="3" key="1">
    <citation type="submission" date="2016-03" db="EMBL/GenBank/DDBJ databases">
        <title>Mechanisms controlling the formation of the plant cell surface in tip-growing cells are functionally conserved among land plants.</title>
        <authorList>
            <person name="Honkanen S."/>
            <person name="Jones V.A."/>
            <person name="Morieri G."/>
            <person name="Champion C."/>
            <person name="Hetherington A.J."/>
            <person name="Kelly S."/>
            <person name="Saint-Marcoux D."/>
            <person name="Proust H."/>
            <person name="Prescott H."/>
            <person name="Dolan L."/>
        </authorList>
    </citation>
    <scope>NUCLEOTIDE SEQUENCE [LARGE SCALE GENOMIC DNA]</scope>
    <source>
        <tissue evidence="3">Whole gametophyte</tissue>
    </source>
</reference>
<keyword evidence="1" id="KW-0175">Coiled coil</keyword>
<keyword evidence="4" id="KW-1185">Reference proteome</keyword>
<dbReference type="AlphaFoldDB" id="A0A176WEI5"/>
<organism evidence="3 4">
    <name type="scientific">Marchantia polymorpha subsp. ruderalis</name>
    <dbReference type="NCBI Taxonomy" id="1480154"/>
    <lineage>
        <taxon>Eukaryota</taxon>
        <taxon>Viridiplantae</taxon>
        <taxon>Streptophyta</taxon>
        <taxon>Embryophyta</taxon>
        <taxon>Marchantiophyta</taxon>
        <taxon>Marchantiopsida</taxon>
        <taxon>Marchantiidae</taxon>
        <taxon>Marchantiales</taxon>
        <taxon>Marchantiaceae</taxon>
        <taxon>Marchantia</taxon>
    </lineage>
</organism>
<protein>
    <submittedName>
        <fullName evidence="3">Uncharacterized protein</fullName>
    </submittedName>
</protein>
<feature type="compositionally biased region" description="Basic and acidic residues" evidence="2">
    <location>
        <begin position="14"/>
        <end position="26"/>
    </location>
</feature>
<evidence type="ECO:0000256" key="1">
    <source>
        <dbReference type="SAM" id="Coils"/>
    </source>
</evidence>
<feature type="region of interest" description="Disordered" evidence="2">
    <location>
        <begin position="1"/>
        <end position="70"/>
    </location>
</feature>
<accession>A0A176WEI5</accession>